<evidence type="ECO:0000313" key="6">
    <source>
        <dbReference type="EMBL" id="PJE79001.1"/>
    </source>
</evidence>
<keyword evidence="3 5" id="KW-1133">Transmembrane helix</keyword>
<evidence type="ECO:0000256" key="5">
    <source>
        <dbReference type="SAM" id="Phobius"/>
    </source>
</evidence>
<sequence>MDKNTVPDFPLPKAKERNIAVCVHLLPFLGFVMPGINVAIPLAVWYWQKNESSYIAYHAQESLNFQITVMIVYAVWAVSIMILVGLVLLPLVPLAYLLLILFMVRAAIMASKGSYYRYPLILRLIR</sequence>
<evidence type="ECO:0000256" key="1">
    <source>
        <dbReference type="ARBA" id="ARBA00004141"/>
    </source>
</evidence>
<keyword evidence="4 5" id="KW-0472">Membrane</keyword>
<gene>
    <name evidence="6" type="ORF">CI610_02035</name>
</gene>
<accession>A0A2H9T704</accession>
<name>A0A2H9T704_9ZZZZ</name>
<evidence type="ECO:0000256" key="2">
    <source>
        <dbReference type="ARBA" id="ARBA00022692"/>
    </source>
</evidence>
<feature type="transmembrane region" description="Helical" evidence="5">
    <location>
        <begin position="67"/>
        <end position="88"/>
    </location>
</feature>
<evidence type="ECO:0008006" key="7">
    <source>
        <dbReference type="Google" id="ProtNLM"/>
    </source>
</evidence>
<protein>
    <recommendedName>
        <fullName evidence="7">Orotate phosphoribosyltransferase</fullName>
    </recommendedName>
</protein>
<dbReference type="Pfam" id="PF09685">
    <property type="entry name" value="MamF_MmsF"/>
    <property type="match status" value="1"/>
</dbReference>
<dbReference type="AlphaFoldDB" id="A0A2H9T704"/>
<dbReference type="EMBL" id="NSIT01000107">
    <property type="protein sequence ID" value="PJE79001.1"/>
    <property type="molecule type" value="Genomic_DNA"/>
</dbReference>
<evidence type="ECO:0000256" key="3">
    <source>
        <dbReference type="ARBA" id="ARBA00022989"/>
    </source>
</evidence>
<proteinExistence type="predicted"/>
<comment type="subcellular location">
    <subcellularLocation>
        <location evidence="1">Membrane</location>
        <topology evidence="1">Multi-pass membrane protein</topology>
    </subcellularLocation>
</comment>
<feature type="transmembrane region" description="Helical" evidence="5">
    <location>
        <begin position="94"/>
        <end position="116"/>
    </location>
</feature>
<dbReference type="InterPro" id="IPR019109">
    <property type="entry name" value="MamF_MmsF"/>
</dbReference>
<organism evidence="6">
    <name type="scientific">invertebrate metagenome</name>
    <dbReference type="NCBI Taxonomy" id="1711999"/>
    <lineage>
        <taxon>unclassified sequences</taxon>
        <taxon>metagenomes</taxon>
        <taxon>organismal metagenomes</taxon>
    </lineage>
</organism>
<evidence type="ECO:0000256" key="4">
    <source>
        <dbReference type="ARBA" id="ARBA00023136"/>
    </source>
</evidence>
<keyword evidence="2 5" id="KW-0812">Transmembrane</keyword>
<reference evidence="6" key="1">
    <citation type="journal article" date="2017" name="Appl. Environ. Microbiol.">
        <title>Molecular characterization of an Endozoicomonas-like organism causing infection in king scallop Pecten maximus L.</title>
        <authorList>
            <person name="Cano I."/>
            <person name="van Aerle R."/>
            <person name="Ross S."/>
            <person name="Verner-Jeffreys D.W."/>
            <person name="Paley R.K."/>
            <person name="Rimmer G."/>
            <person name="Ryder D."/>
            <person name="Hooper P."/>
            <person name="Stone D."/>
            <person name="Feist S.W."/>
        </authorList>
    </citation>
    <scope>NUCLEOTIDE SEQUENCE</scope>
</reference>
<feature type="transmembrane region" description="Helical" evidence="5">
    <location>
        <begin position="25"/>
        <end position="47"/>
    </location>
</feature>
<comment type="caution">
    <text evidence="6">The sequence shown here is derived from an EMBL/GenBank/DDBJ whole genome shotgun (WGS) entry which is preliminary data.</text>
</comment>